<dbReference type="InterPro" id="IPR013517">
    <property type="entry name" value="FG-GAP"/>
</dbReference>
<organism evidence="4 5">
    <name type="scientific">Streptomyces pristinaespiralis (strain ATCC 25486 / DSM 40338 / CBS 914.69 / JCM 4507 / KCC S-0507 / NBRC 13074 / NRRL 2958 / 5647)</name>
    <dbReference type="NCBI Taxonomy" id="457429"/>
    <lineage>
        <taxon>Bacteria</taxon>
        <taxon>Bacillati</taxon>
        <taxon>Actinomycetota</taxon>
        <taxon>Actinomycetes</taxon>
        <taxon>Kitasatosporales</taxon>
        <taxon>Streptomycetaceae</taxon>
        <taxon>Streptomyces</taxon>
    </lineage>
</organism>
<dbReference type="Gene3D" id="2.115.10.10">
    <property type="entry name" value="Tachylectin 2"/>
    <property type="match status" value="3"/>
</dbReference>
<dbReference type="InterPro" id="IPR028994">
    <property type="entry name" value="Integrin_alpha_N"/>
</dbReference>
<dbReference type="SUPFAM" id="SSF69318">
    <property type="entry name" value="Integrin alpha N-terminal domain"/>
    <property type="match status" value="2"/>
</dbReference>
<evidence type="ECO:0000313" key="4">
    <source>
        <dbReference type="EMBL" id="EDY64195.2"/>
    </source>
</evidence>
<keyword evidence="5" id="KW-1185">Reference proteome</keyword>
<accession>B5HBI4</accession>
<feature type="signal peptide" evidence="3">
    <location>
        <begin position="1"/>
        <end position="39"/>
    </location>
</feature>
<keyword evidence="1 3" id="KW-0732">Signal</keyword>
<dbReference type="Pfam" id="PF13517">
    <property type="entry name" value="FG-GAP_3"/>
    <property type="match status" value="1"/>
</dbReference>
<evidence type="ECO:0000256" key="2">
    <source>
        <dbReference type="SAM" id="MobiDB-lite"/>
    </source>
</evidence>
<protein>
    <submittedName>
        <fullName evidence="4">Secreted protein</fullName>
    </submittedName>
</protein>
<dbReference type="eggNOG" id="COG5640">
    <property type="taxonomic scope" value="Bacteria"/>
</dbReference>
<evidence type="ECO:0000256" key="1">
    <source>
        <dbReference type="ARBA" id="ARBA00022729"/>
    </source>
</evidence>
<dbReference type="eggNOG" id="COG0739">
    <property type="taxonomic scope" value="Bacteria"/>
</dbReference>
<dbReference type="Proteomes" id="UP000002805">
    <property type="component" value="Chromosome"/>
</dbReference>
<evidence type="ECO:0000313" key="5">
    <source>
        <dbReference type="Proteomes" id="UP000002805"/>
    </source>
</evidence>
<name>B5HBI4_STRE2</name>
<proteinExistence type="predicted"/>
<sequence length="586" mass="61499">MTSVESGRPAVARRGRRVATCTALALSAGMLLAAVPAHADDNPAPHAPVERAVPSVEDLRKPTLPRLRSDEPAADSPSFGAEIAVARPRSDVDGDGSSDLLHRAWDGQYWVSASGSADTYQYPLGNSSEMYKDAFSIAGLDPAAPDTPTHFTLSETGRLSSYASTPYGGDLVWSGTGWQQFNKVFSPGDLTGDGVGDVLARNPAGELFLYRAKGGTAVEPFAAKVNVGGGWGQYDQIVGVNDTNGDAIADLFARNTAGELYFYSGTGEPTRPFKERVKVGSGWNAYNQLFSWDDIDGDGLGDLVGRTQAGVLYLYVSTGTGALKPREEGGSGWNYVSQFAGSGNNPAWGKGELIGVDKSGVLYDYVVENDGTFSTRARIGEGWGGSRLSLTSSFDGDGFADLIEVYEGTLYNYNDMAGDGVVGSGWGIYNSLVGPGDLSGDGKGDLIARDSAGVLWLYRGYGTGAGFASRTKIGSGWGQFSVLTGAGDVDGDGRADLIARATDGKLYLYSGTGVASSPFKAKKLIGSGWNTYNKLVAPGDMNGDGRGDLVGRNSDGNLYRYDANGRGGFNAKVLVGSGWNTYNGLF</sequence>
<feature type="region of interest" description="Disordered" evidence="2">
    <location>
        <begin position="42"/>
        <end position="95"/>
    </location>
</feature>
<dbReference type="AlphaFoldDB" id="B5HBI4"/>
<feature type="chain" id="PRO_5002834426" evidence="3">
    <location>
        <begin position="40"/>
        <end position="586"/>
    </location>
</feature>
<gene>
    <name evidence="4" type="ORF">SSDG_02593</name>
</gene>
<feature type="compositionally biased region" description="Basic and acidic residues" evidence="2">
    <location>
        <begin position="57"/>
        <end position="71"/>
    </location>
</feature>
<dbReference type="PANTHER" id="PTHR44103:SF1">
    <property type="entry name" value="PROPROTEIN CONVERTASE P"/>
    <property type="match status" value="1"/>
</dbReference>
<reference evidence="5" key="1">
    <citation type="submission" date="2008-02" db="EMBL/GenBank/DDBJ databases">
        <authorList>
            <consortium name="The Broad Institute Genome Sequencing Platform"/>
            <person name="Fischbach M."/>
            <person name="Ward D."/>
            <person name="Young S."/>
            <person name="Jaffe D."/>
            <person name="Gnerre S."/>
            <person name="Berlin A."/>
            <person name="Heiman D."/>
            <person name="Hepburn T."/>
            <person name="Sykes S."/>
            <person name="Alvarado L."/>
            <person name="Kodira C.D."/>
            <person name="Straight P."/>
            <person name="Clardy J."/>
            <person name="Hung D."/>
            <person name="Kolter R."/>
            <person name="Mekalanos J."/>
            <person name="Walker S."/>
            <person name="Walsh C.T."/>
            <person name="Lander E."/>
            <person name="Galagan J."/>
            <person name="Nusbaum C."/>
            <person name="Birren B."/>
        </authorList>
    </citation>
    <scope>NUCLEOTIDE SEQUENCE [LARGE SCALE GENOMIC DNA]</scope>
    <source>
        <strain evidence="5">ATCC 25486 / DSM 40338 / CBS 914.69 / JCM 4507 / NBRC 13074 / NRRL 2958 / 5647</strain>
    </source>
</reference>
<reference evidence="5" key="2">
    <citation type="submission" date="2009-10" db="EMBL/GenBank/DDBJ databases">
        <title>The genome sequence of Streptomyces pristinaespiralis strain ATCC 25486.</title>
        <authorList>
            <consortium name="The Broad Institute Genome Sequencing Platform"/>
            <consortium name="Broad Institute Microbial Sequencing Center"/>
            <person name="Fischbach M."/>
            <person name="Godfrey P."/>
            <person name="Ward D."/>
            <person name="Young S."/>
            <person name="Zeng Q."/>
            <person name="Koehrsen M."/>
            <person name="Alvarado L."/>
            <person name="Berlin A.M."/>
            <person name="Bochicchio J."/>
            <person name="Borenstein D."/>
            <person name="Chapman S.B."/>
            <person name="Chen Z."/>
            <person name="Engels R."/>
            <person name="Freedman E."/>
            <person name="Gellesch M."/>
            <person name="Goldberg J."/>
            <person name="Griggs A."/>
            <person name="Gujja S."/>
            <person name="Heilman E.R."/>
            <person name="Heiman D.I."/>
            <person name="Hepburn T.A."/>
            <person name="Howarth C."/>
            <person name="Jen D."/>
            <person name="Larson L."/>
            <person name="Lewis B."/>
            <person name="Mehta T."/>
            <person name="Park D."/>
            <person name="Pearson M."/>
            <person name="Richards J."/>
            <person name="Roberts A."/>
            <person name="Saif S."/>
            <person name="Shea T.D."/>
            <person name="Shenoy N."/>
            <person name="Sisk P."/>
            <person name="Stolte C."/>
            <person name="Sykes S.N."/>
            <person name="Thomson T."/>
            <person name="Walk T."/>
            <person name="White J."/>
            <person name="Yandava C."/>
            <person name="Straight P."/>
            <person name="Clardy J."/>
            <person name="Hung D."/>
            <person name="Kolter R."/>
            <person name="Mekalanos J."/>
            <person name="Walker S."/>
            <person name="Walsh C.T."/>
            <person name="Wieland-Brown L.C."/>
            <person name="Haas B."/>
            <person name="Nusbaum C."/>
            <person name="Birren B."/>
        </authorList>
    </citation>
    <scope>NUCLEOTIDE SEQUENCE [LARGE SCALE GENOMIC DNA]</scope>
    <source>
        <strain evidence="5">ATCC 25486 / DSM 40338 / CBS 914.69 / JCM 4507 / NBRC 13074 / NRRL 2958 / 5647</strain>
    </source>
</reference>
<dbReference type="EMBL" id="CM000950">
    <property type="protein sequence ID" value="EDY64195.2"/>
    <property type="molecule type" value="Genomic_DNA"/>
</dbReference>
<dbReference type="HOGENOM" id="CLU_484776_0_0_11"/>
<dbReference type="PANTHER" id="PTHR44103">
    <property type="entry name" value="PROPROTEIN CONVERTASE P"/>
    <property type="match status" value="1"/>
</dbReference>
<evidence type="ECO:0000256" key="3">
    <source>
        <dbReference type="SAM" id="SignalP"/>
    </source>
</evidence>